<dbReference type="InterPro" id="IPR029044">
    <property type="entry name" value="Nucleotide-diphossugar_trans"/>
</dbReference>
<evidence type="ECO:0008006" key="3">
    <source>
        <dbReference type="Google" id="ProtNLM"/>
    </source>
</evidence>
<dbReference type="Gene3D" id="3.90.550.10">
    <property type="entry name" value="Spore Coat Polysaccharide Biosynthesis Protein SpsA, Chain A"/>
    <property type="match status" value="1"/>
</dbReference>
<dbReference type="PANTHER" id="PTHR36529">
    <property type="entry name" value="SLL1095 PROTEIN"/>
    <property type="match status" value="1"/>
</dbReference>
<comment type="caution">
    <text evidence="1">The sequence shown here is derived from an EMBL/GenBank/DDBJ whole genome shotgun (WGS) entry which is preliminary data.</text>
</comment>
<protein>
    <recommendedName>
        <fullName evidence="3">Glycosyltransferase</fullName>
    </recommendedName>
</protein>
<dbReference type="PANTHER" id="PTHR36529:SF1">
    <property type="entry name" value="GLYCOSYLTRANSFERASE"/>
    <property type="match status" value="1"/>
</dbReference>
<dbReference type="Proteomes" id="UP000179037">
    <property type="component" value="Unassembled WGS sequence"/>
</dbReference>
<organism evidence="1 2">
    <name type="scientific">Candidatus Muproteobacteria bacterium RIFCSPLOWO2_01_FULL_60_18</name>
    <dbReference type="NCBI Taxonomy" id="1817768"/>
    <lineage>
        <taxon>Bacteria</taxon>
        <taxon>Pseudomonadati</taxon>
        <taxon>Pseudomonadota</taxon>
        <taxon>Candidatus Muproteobacteria</taxon>
    </lineage>
</organism>
<dbReference type="InterPro" id="IPR018641">
    <property type="entry name" value="Trfase_1_rSAM/seldom-assoc"/>
</dbReference>
<evidence type="ECO:0000313" key="1">
    <source>
        <dbReference type="EMBL" id="OGI49594.1"/>
    </source>
</evidence>
<name>A0A1F6TWR7_9PROT</name>
<gene>
    <name evidence="1" type="ORF">A3A87_05215</name>
</gene>
<dbReference type="EMBL" id="MFTC01000094">
    <property type="protein sequence ID" value="OGI49594.1"/>
    <property type="molecule type" value="Genomic_DNA"/>
</dbReference>
<dbReference type="AlphaFoldDB" id="A0A1F6TWR7"/>
<accession>A0A1F6TWR7</accession>
<dbReference type="SUPFAM" id="SSF53448">
    <property type="entry name" value="Nucleotide-diphospho-sugar transferases"/>
    <property type="match status" value="1"/>
</dbReference>
<sequence>MSQPQLILFARQPIPGQVKTRLQPDYSPEKAAEIAAFMIRATVELAVSAWPGDVMLYAWPGTDHPLFHQLADEFHIQLAPQSDGDLGAKMLDALRAGIERGECTAIMGCDVPHCGWHVIDQANDWLARGRNVLGPTEDGGYYFIGLQEARPELFEAMPWGSNRVLEMTLARAEKLGMEFDLLKTLRDIDTAADLWLAAQKYEPLKKFL</sequence>
<dbReference type="Pfam" id="PF09837">
    <property type="entry name" value="DUF2064"/>
    <property type="match status" value="1"/>
</dbReference>
<dbReference type="STRING" id="1817768.A3A87_05215"/>
<dbReference type="NCBIfam" id="TIGR04282">
    <property type="entry name" value="glyco_like_cofC"/>
    <property type="match status" value="1"/>
</dbReference>
<proteinExistence type="predicted"/>
<reference evidence="1 2" key="1">
    <citation type="journal article" date="2016" name="Nat. Commun.">
        <title>Thousands of microbial genomes shed light on interconnected biogeochemical processes in an aquifer system.</title>
        <authorList>
            <person name="Anantharaman K."/>
            <person name="Brown C.T."/>
            <person name="Hug L.A."/>
            <person name="Sharon I."/>
            <person name="Castelle C.J."/>
            <person name="Probst A.J."/>
            <person name="Thomas B.C."/>
            <person name="Singh A."/>
            <person name="Wilkins M.J."/>
            <person name="Karaoz U."/>
            <person name="Brodie E.L."/>
            <person name="Williams K.H."/>
            <person name="Hubbard S.S."/>
            <person name="Banfield J.F."/>
        </authorList>
    </citation>
    <scope>NUCLEOTIDE SEQUENCE [LARGE SCALE GENOMIC DNA]</scope>
</reference>
<evidence type="ECO:0000313" key="2">
    <source>
        <dbReference type="Proteomes" id="UP000179037"/>
    </source>
</evidence>